<dbReference type="GO" id="GO:0016757">
    <property type="term" value="F:glycosyltransferase activity"/>
    <property type="evidence" value="ECO:0007669"/>
    <property type="project" value="UniProtKB-KW"/>
</dbReference>
<sequence length="290" mass="32256">MLNDRVCRCARNALLREIDLTPKPGLVDRNNNGSHIDMDYNLFCISIETITPFFGIFCQYGRETAFSVAHTTLPGLREIGIKCERQMLAATDRVNTHKGAIFSLALLCCSVGRLEARGEIADISNVCRETSLICRKIIETDFHLAAEKTPQTSGEKIYRRYGLAGARGEAVSGFETVRLHAWPTYKTSMRMYNSREKSELIALICLISRNNDSNIIARAGLTGLDFARGRAFRALSILEGKGYEDFLKDVWAMNDEFMALNISPGGSADLLSVLGFFENIDQDISCEAVC</sequence>
<dbReference type="EMBL" id="JAFVMG010000029">
    <property type="protein sequence ID" value="MBO1329540.1"/>
    <property type="molecule type" value="Genomic_DNA"/>
</dbReference>
<evidence type="ECO:0000313" key="7">
    <source>
        <dbReference type="Proteomes" id="UP000664399"/>
    </source>
</evidence>
<keyword evidence="7" id="KW-1185">Reference proteome</keyword>
<evidence type="ECO:0000256" key="4">
    <source>
        <dbReference type="ARBA" id="ARBA00022741"/>
    </source>
</evidence>
<dbReference type="Gene3D" id="1.10.4200.10">
    <property type="entry name" value="Triphosphoribosyl-dephospho-CoA protein"/>
    <property type="match status" value="1"/>
</dbReference>
<dbReference type="InterPro" id="IPR002736">
    <property type="entry name" value="CitG"/>
</dbReference>
<evidence type="ECO:0000256" key="1">
    <source>
        <dbReference type="ARBA" id="ARBA00001210"/>
    </source>
</evidence>
<dbReference type="EC" id="2.4.2.52" evidence="2"/>
<protein>
    <recommendedName>
        <fullName evidence="2">triphosphoribosyl-dephospho-CoA synthase</fullName>
        <ecNumber evidence="2">2.4.2.52</ecNumber>
    </recommendedName>
</protein>
<organism evidence="6 7">
    <name type="scientific">Acetobacter suratthaniensis</name>
    <dbReference type="NCBI Taxonomy" id="1502841"/>
    <lineage>
        <taxon>Bacteria</taxon>
        <taxon>Pseudomonadati</taxon>
        <taxon>Pseudomonadota</taxon>
        <taxon>Alphaproteobacteria</taxon>
        <taxon>Acetobacterales</taxon>
        <taxon>Acetobacteraceae</taxon>
        <taxon>Acetobacter</taxon>
    </lineage>
</organism>
<dbReference type="Pfam" id="PF01874">
    <property type="entry name" value="CitG"/>
    <property type="match status" value="1"/>
</dbReference>
<keyword evidence="3 6" id="KW-0808">Transferase</keyword>
<name>A0ABS3LQA5_9PROT</name>
<comment type="caution">
    <text evidence="6">The sequence shown here is derived from an EMBL/GenBank/DDBJ whole genome shotgun (WGS) entry which is preliminary data.</text>
</comment>
<evidence type="ECO:0000256" key="3">
    <source>
        <dbReference type="ARBA" id="ARBA00022679"/>
    </source>
</evidence>
<reference evidence="6 7" key="1">
    <citation type="submission" date="2021-03" db="EMBL/GenBank/DDBJ databases">
        <title>The complete genome sequence of Acetobacter suratthaniensis TBRC 1719.</title>
        <authorList>
            <person name="Charoenyingcharoen P."/>
            <person name="Yukphan P."/>
        </authorList>
    </citation>
    <scope>NUCLEOTIDE SEQUENCE [LARGE SCALE GENOMIC DNA]</scope>
    <source>
        <strain evidence="6 7">TBRC 1719</strain>
    </source>
</reference>
<keyword evidence="4" id="KW-0547">Nucleotide-binding</keyword>
<dbReference type="Proteomes" id="UP000664399">
    <property type="component" value="Unassembled WGS sequence"/>
</dbReference>
<accession>A0ABS3LQA5</accession>
<proteinExistence type="predicted"/>
<dbReference type="GO" id="GO:0046917">
    <property type="term" value="F:triphosphoribosyl-dephospho-CoA synthase activity"/>
    <property type="evidence" value="ECO:0007669"/>
    <property type="project" value="UniProtKB-EC"/>
</dbReference>
<keyword evidence="6" id="KW-0328">Glycosyltransferase</keyword>
<dbReference type="NCBIfam" id="TIGR03125">
    <property type="entry name" value="citrate_citG"/>
    <property type="match status" value="1"/>
</dbReference>
<evidence type="ECO:0000256" key="5">
    <source>
        <dbReference type="ARBA" id="ARBA00022840"/>
    </source>
</evidence>
<evidence type="ECO:0000256" key="2">
    <source>
        <dbReference type="ARBA" id="ARBA00012074"/>
    </source>
</evidence>
<dbReference type="RefSeq" id="WP_207855376.1">
    <property type="nucleotide sequence ID" value="NZ_JAFVMG010000029.1"/>
</dbReference>
<dbReference type="PANTHER" id="PTHR30201">
    <property type="entry name" value="TRIPHOSPHORIBOSYL-DEPHOSPHO-COA SYNTHASE"/>
    <property type="match status" value="1"/>
</dbReference>
<comment type="catalytic activity">
    <reaction evidence="1">
        <text>3'-dephospho-CoA + ATP = 2'-(5''-triphospho-alpha-D-ribosyl)-3'-dephospho-CoA + adenine</text>
        <dbReference type="Rhea" id="RHEA:15117"/>
        <dbReference type="ChEBI" id="CHEBI:16708"/>
        <dbReference type="ChEBI" id="CHEBI:30616"/>
        <dbReference type="ChEBI" id="CHEBI:57328"/>
        <dbReference type="ChEBI" id="CHEBI:61378"/>
        <dbReference type="EC" id="2.4.2.52"/>
    </reaction>
</comment>
<dbReference type="InterPro" id="IPR017551">
    <property type="entry name" value="TriPribosyl-deP-CoA_syn_CitG"/>
</dbReference>
<gene>
    <name evidence="6" type="primary">citG</name>
    <name evidence="6" type="ORF">J2D75_13820</name>
</gene>
<dbReference type="PANTHER" id="PTHR30201:SF2">
    <property type="entry name" value="2-(5''-TRIPHOSPHORIBOSYL)-3'-DEPHOSPHOCOENZYME-A SYNTHASE"/>
    <property type="match status" value="1"/>
</dbReference>
<evidence type="ECO:0000313" key="6">
    <source>
        <dbReference type="EMBL" id="MBO1329540.1"/>
    </source>
</evidence>
<keyword evidence="5" id="KW-0067">ATP-binding</keyword>